<dbReference type="Proteomes" id="UP000287651">
    <property type="component" value="Unassembled WGS sequence"/>
</dbReference>
<sequence length="113" mass="12339">MMGTSGGNTGRRVSMAPRIQKATSGALTAKIKDAQPQRRCNGMRAMLIHPSIAWFTAWHTPAGITWKPTSLTRRNHLPMTPRSSSNTSILHPHQLPLPTLATLAACRTMVIKS</sequence>
<gene>
    <name evidence="1" type="ORF">B296_00057523</name>
</gene>
<accession>A0A444CJ87</accession>
<evidence type="ECO:0000313" key="1">
    <source>
        <dbReference type="EMBL" id="RRT41807.1"/>
    </source>
</evidence>
<reference evidence="1 2" key="1">
    <citation type="journal article" date="2014" name="Agronomy (Basel)">
        <title>A Draft Genome Sequence for Ensete ventricosum, the Drought-Tolerant Tree Against Hunger.</title>
        <authorList>
            <person name="Harrison J."/>
            <person name="Moore K.A."/>
            <person name="Paszkiewicz K."/>
            <person name="Jones T."/>
            <person name="Grant M."/>
            <person name="Ambacheew D."/>
            <person name="Muzemil S."/>
            <person name="Studholme D.J."/>
        </authorList>
    </citation>
    <scope>NUCLEOTIDE SEQUENCE [LARGE SCALE GENOMIC DNA]</scope>
</reference>
<dbReference type="AlphaFoldDB" id="A0A444CJ87"/>
<proteinExistence type="predicted"/>
<organism evidence="1 2">
    <name type="scientific">Ensete ventricosum</name>
    <name type="common">Abyssinian banana</name>
    <name type="synonym">Musa ensete</name>
    <dbReference type="NCBI Taxonomy" id="4639"/>
    <lineage>
        <taxon>Eukaryota</taxon>
        <taxon>Viridiplantae</taxon>
        <taxon>Streptophyta</taxon>
        <taxon>Embryophyta</taxon>
        <taxon>Tracheophyta</taxon>
        <taxon>Spermatophyta</taxon>
        <taxon>Magnoliopsida</taxon>
        <taxon>Liliopsida</taxon>
        <taxon>Zingiberales</taxon>
        <taxon>Musaceae</taxon>
        <taxon>Ensete</taxon>
    </lineage>
</organism>
<name>A0A444CJ87_ENSVE</name>
<protein>
    <submittedName>
        <fullName evidence="1">Uncharacterized protein</fullName>
    </submittedName>
</protein>
<comment type="caution">
    <text evidence="1">The sequence shown here is derived from an EMBL/GenBank/DDBJ whole genome shotgun (WGS) entry which is preliminary data.</text>
</comment>
<evidence type="ECO:0000313" key="2">
    <source>
        <dbReference type="Proteomes" id="UP000287651"/>
    </source>
</evidence>
<dbReference type="EMBL" id="AMZH03018280">
    <property type="protein sequence ID" value="RRT41807.1"/>
    <property type="molecule type" value="Genomic_DNA"/>
</dbReference>